<evidence type="ECO:0000313" key="2">
    <source>
        <dbReference type="EMBL" id="PFX34504.1"/>
    </source>
</evidence>
<dbReference type="OrthoDB" id="5960351at2759"/>
<organism evidence="2 3">
    <name type="scientific">Stylophora pistillata</name>
    <name type="common">Smooth cauliflower coral</name>
    <dbReference type="NCBI Taxonomy" id="50429"/>
    <lineage>
        <taxon>Eukaryota</taxon>
        <taxon>Metazoa</taxon>
        <taxon>Cnidaria</taxon>
        <taxon>Anthozoa</taxon>
        <taxon>Hexacorallia</taxon>
        <taxon>Scleractinia</taxon>
        <taxon>Astrocoeniina</taxon>
        <taxon>Pocilloporidae</taxon>
        <taxon>Stylophora</taxon>
    </lineage>
</organism>
<keyword evidence="2" id="KW-0808">Transferase</keyword>
<evidence type="ECO:0000259" key="1">
    <source>
        <dbReference type="PROSITE" id="PS50878"/>
    </source>
</evidence>
<dbReference type="AlphaFoldDB" id="A0A2B4SV02"/>
<protein>
    <submittedName>
        <fullName evidence="2">RNA-directed DNA polymerase from mobile element jockey</fullName>
    </submittedName>
</protein>
<keyword evidence="2" id="KW-0695">RNA-directed DNA polymerase</keyword>
<dbReference type="SUPFAM" id="SSF56219">
    <property type="entry name" value="DNase I-like"/>
    <property type="match status" value="1"/>
</dbReference>
<dbReference type="SUPFAM" id="SSF56672">
    <property type="entry name" value="DNA/RNA polymerases"/>
    <property type="match status" value="1"/>
</dbReference>
<name>A0A2B4SV02_STYPI</name>
<dbReference type="PANTHER" id="PTHR47510">
    <property type="entry name" value="REVERSE TRANSCRIPTASE DOMAIN-CONTAINING PROTEIN"/>
    <property type="match status" value="1"/>
</dbReference>
<dbReference type="STRING" id="50429.A0A2B4SV02"/>
<keyword evidence="3" id="KW-1185">Reference proteome</keyword>
<dbReference type="InterPro" id="IPR000477">
    <property type="entry name" value="RT_dom"/>
</dbReference>
<gene>
    <name evidence="2" type="primary">pol</name>
    <name evidence="2" type="ORF">AWC38_SpisGene687</name>
</gene>
<dbReference type="GO" id="GO:0003964">
    <property type="term" value="F:RNA-directed DNA polymerase activity"/>
    <property type="evidence" value="ECO:0007669"/>
    <property type="project" value="UniProtKB-KW"/>
</dbReference>
<dbReference type="EMBL" id="LSMT01000004">
    <property type="protein sequence ID" value="PFX34504.1"/>
    <property type="molecule type" value="Genomic_DNA"/>
</dbReference>
<dbReference type="PANTHER" id="PTHR47510:SF3">
    <property type="entry name" value="ENDO_EXONUCLEASE_PHOSPHATASE DOMAIN-CONTAINING PROTEIN"/>
    <property type="match status" value="1"/>
</dbReference>
<accession>A0A2B4SV02</accession>
<dbReference type="Gene3D" id="3.60.10.10">
    <property type="entry name" value="Endonuclease/exonuclease/phosphatase"/>
    <property type="match status" value="1"/>
</dbReference>
<dbReference type="Pfam" id="PF00078">
    <property type="entry name" value="RVT_1"/>
    <property type="match status" value="1"/>
</dbReference>
<dbReference type="Proteomes" id="UP000225706">
    <property type="component" value="Unassembled WGS sequence"/>
</dbReference>
<dbReference type="PROSITE" id="PS50878">
    <property type="entry name" value="RT_POL"/>
    <property type="match status" value="1"/>
</dbReference>
<reference evidence="3" key="1">
    <citation type="journal article" date="2017" name="bioRxiv">
        <title>Comparative analysis of the genomes of Stylophora pistillata and Acropora digitifera provides evidence for extensive differences between species of corals.</title>
        <authorList>
            <person name="Voolstra C.R."/>
            <person name="Li Y."/>
            <person name="Liew Y.J."/>
            <person name="Baumgarten S."/>
            <person name="Zoccola D."/>
            <person name="Flot J.-F."/>
            <person name="Tambutte S."/>
            <person name="Allemand D."/>
            <person name="Aranda M."/>
        </authorList>
    </citation>
    <scope>NUCLEOTIDE SEQUENCE [LARGE SCALE GENOMIC DNA]</scope>
</reference>
<dbReference type="InterPro" id="IPR043502">
    <property type="entry name" value="DNA/RNA_pol_sf"/>
</dbReference>
<keyword evidence="2" id="KW-0548">Nucleotidyltransferase</keyword>
<dbReference type="CDD" id="cd01650">
    <property type="entry name" value="RT_nLTR_like"/>
    <property type="match status" value="1"/>
</dbReference>
<dbReference type="InterPro" id="IPR036691">
    <property type="entry name" value="Endo/exonu/phosph_ase_sf"/>
</dbReference>
<evidence type="ECO:0000313" key="3">
    <source>
        <dbReference type="Proteomes" id="UP000225706"/>
    </source>
</evidence>
<sequence>MKNNKDRLEYVSLPGFSKEFRNRDNVKGGGVGAYIRDNIKYKRRKDIENTQPDMEHLWLEIQGKNKHSKLLLGSFYRSEAMHRPSVWLDKFEDLIGCIIAQWDGLFLLTGDVNFDLLGIPDAPTRRYISLLDTLNVKQIIDKPTRTTRTSRTLLDHIIINDPSKITLHGVIPCSIVSDHDGPFACLNIRIARYQPRYKYIRNLKNLNETGFFEDFSALPFSLITSTDDPDDQLETLNNLFNDCLERHAPLRRCRVTRPPAPWIDNETILNLQSQRDKLRREAHQSNSESSWSAFREVRNKIKSAIRKARKAFMEKALLSNKSKEVWRMVHRVLHPCRQPLRFDPDKLNLHFATTARRTLDVESTNQDELFQFIRGLTDKEGAFHLESVTQREVLRTLKQLRSDCSTGPDQLPARFVKLAAGCLAGPLTTIINNCISKLYFPHAWKLARISPIPKVDTPVSEDHLRPVSILPVLSKVFEKLVASQMTDFCIREYLLRDTISSFRKGHSTSKVLLGIRDDLVSAMKRKEVTLMVLADFSKAFDTVCFKTAITKLHHLGFSKYVLEWLANYLCGRRHYVQIDDRKSSPVLSEFGIPQSSILGPMLFNLYVADLQDILPPTVKSFQYADDTTLDTSCSTPQITSQAESMNATLAGLGAWSNDSNLALNSKKNQGHSYLSSTGISVPVLLQGFMFHLYRAPFSIQQP</sequence>
<feature type="domain" description="Reverse transcriptase" evidence="1">
    <location>
        <begin position="433"/>
        <end position="681"/>
    </location>
</feature>
<comment type="caution">
    <text evidence="2">The sequence shown here is derived from an EMBL/GenBank/DDBJ whole genome shotgun (WGS) entry which is preliminary data.</text>
</comment>
<proteinExistence type="predicted"/>